<dbReference type="Pfam" id="PF00578">
    <property type="entry name" value="AhpC-TSA"/>
    <property type="match status" value="1"/>
</dbReference>
<evidence type="ECO:0000313" key="4">
    <source>
        <dbReference type="Proteomes" id="UP000420562"/>
    </source>
</evidence>
<organism evidence="3 4">
    <name type="scientific">Oryzomonas japonica</name>
    <dbReference type="NCBI Taxonomy" id="2603858"/>
    <lineage>
        <taxon>Bacteria</taxon>
        <taxon>Pseudomonadati</taxon>
        <taxon>Thermodesulfobacteriota</taxon>
        <taxon>Desulfuromonadia</taxon>
        <taxon>Geobacterales</taxon>
        <taxon>Geobacteraceae</taxon>
        <taxon>Oryzomonas</taxon>
    </lineage>
</organism>
<dbReference type="AlphaFoldDB" id="A0A7J4ZLP8"/>
<reference evidence="3 4" key="1">
    <citation type="submission" date="2019-09" db="EMBL/GenBank/DDBJ databases">
        <title>Geobacter sp. Red96, a novel strain isolated from paddy soil.</title>
        <authorList>
            <person name="Xu Z."/>
            <person name="Masuda Y."/>
            <person name="Itoh H."/>
            <person name="Senoo K."/>
        </authorList>
    </citation>
    <scope>NUCLEOTIDE SEQUENCE [LARGE SCALE GENOMIC DNA]</scope>
    <source>
        <strain evidence="3 4">Red96</strain>
    </source>
</reference>
<protein>
    <submittedName>
        <fullName evidence="3">TlpA family protein disulfide reductase</fullName>
    </submittedName>
</protein>
<gene>
    <name evidence="3" type="ORF">F6V25_16860</name>
</gene>
<name>A0A7J4ZLP8_9BACT</name>
<accession>A0A7J4ZLP8</accession>
<dbReference type="CDD" id="cd02966">
    <property type="entry name" value="TlpA_like_family"/>
    <property type="match status" value="1"/>
</dbReference>
<dbReference type="Proteomes" id="UP000420562">
    <property type="component" value="Unassembled WGS sequence"/>
</dbReference>
<dbReference type="PANTHER" id="PTHR42852:SF13">
    <property type="entry name" value="PROTEIN DIPZ"/>
    <property type="match status" value="1"/>
</dbReference>
<dbReference type="PROSITE" id="PS51352">
    <property type="entry name" value="THIOREDOXIN_2"/>
    <property type="match status" value="1"/>
</dbReference>
<dbReference type="GO" id="GO:0016491">
    <property type="term" value="F:oxidoreductase activity"/>
    <property type="evidence" value="ECO:0007669"/>
    <property type="project" value="InterPro"/>
</dbReference>
<keyword evidence="4" id="KW-1185">Reference proteome</keyword>
<dbReference type="GO" id="GO:0016209">
    <property type="term" value="F:antioxidant activity"/>
    <property type="evidence" value="ECO:0007669"/>
    <property type="project" value="InterPro"/>
</dbReference>
<dbReference type="InterPro" id="IPR000866">
    <property type="entry name" value="AhpC/TSA"/>
</dbReference>
<proteinExistence type="predicted"/>
<evidence type="ECO:0000256" key="1">
    <source>
        <dbReference type="ARBA" id="ARBA00023284"/>
    </source>
</evidence>
<dbReference type="InterPro" id="IPR050553">
    <property type="entry name" value="Thioredoxin_ResA/DsbE_sf"/>
</dbReference>
<dbReference type="InterPro" id="IPR036249">
    <property type="entry name" value="Thioredoxin-like_sf"/>
</dbReference>
<dbReference type="Gene3D" id="3.40.30.10">
    <property type="entry name" value="Glutaredoxin"/>
    <property type="match status" value="1"/>
</dbReference>
<sequence>MKAKEKMIRIIIVLAAGICLFPAIHGRFAFARSRPSAHETAPDFSLKTLAGKNVRLSDLKGRVVLVNFFASWCPPCRMEIPDFEKTYLSYKDRGFAVIGIALDDVSPSFIEKMKMTYPVAMANDNVISDYGNVSSIPVSFLVGKDGRIIKKIMGMYFENSMKSDVENALKGKN</sequence>
<dbReference type="RefSeq" id="WP_151129760.1">
    <property type="nucleotide sequence ID" value="NZ_VZQZ01000019.1"/>
</dbReference>
<dbReference type="PANTHER" id="PTHR42852">
    <property type="entry name" value="THIOL:DISULFIDE INTERCHANGE PROTEIN DSBE"/>
    <property type="match status" value="1"/>
</dbReference>
<dbReference type="EMBL" id="VZQZ01000019">
    <property type="protein sequence ID" value="KAB0663412.1"/>
    <property type="molecule type" value="Genomic_DNA"/>
</dbReference>
<evidence type="ECO:0000259" key="2">
    <source>
        <dbReference type="PROSITE" id="PS51352"/>
    </source>
</evidence>
<dbReference type="SUPFAM" id="SSF52833">
    <property type="entry name" value="Thioredoxin-like"/>
    <property type="match status" value="1"/>
</dbReference>
<evidence type="ECO:0000313" key="3">
    <source>
        <dbReference type="EMBL" id="KAB0663412.1"/>
    </source>
</evidence>
<dbReference type="InterPro" id="IPR017937">
    <property type="entry name" value="Thioredoxin_CS"/>
</dbReference>
<feature type="domain" description="Thioredoxin" evidence="2">
    <location>
        <begin position="35"/>
        <end position="173"/>
    </location>
</feature>
<comment type="caution">
    <text evidence="3">The sequence shown here is derived from an EMBL/GenBank/DDBJ whole genome shotgun (WGS) entry which is preliminary data.</text>
</comment>
<keyword evidence="1" id="KW-0676">Redox-active center</keyword>
<dbReference type="InterPro" id="IPR013766">
    <property type="entry name" value="Thioredoxin_domain"/>
</dbReference>
<dbReference type="PROSITE" id="PS00194">
    <property type="entry name" value="THIOREDOXIN_1"/>
    <property type="match status" value="1"/>
</dbReference>